<sequence length="105" mass="12002">MEDDKSNANESTPVVKKPCTWLKLDRLDPQVGSKSSVQSSEQGKEAKFTTHVQEIKDSKRKRKETGDSVAKHIDSHLERRRRELSTVGMKIQRRGMRNLGKILVD</sequence>
<gene>
    <name evidence="2" type="ORF">Sangu_0456800</name>
</gene>
<dbReference type="AlphaFoldDB" id="A0AAW2QUR1"/>
<reference evidence="2" key="2">
    <citation type="journal article" date="2024" name="Plant">
        <title>Genomic evolution and insights into agronomic trait innovations of Sesamum species.</title>
        <authorList>
            <person name="Miao H."/>
            <person name="Wang L."/>
            <person name="Qu L."/>
            <person name="Liu H."/>
            <person name="Sun Y."/>
            <person name="Le M."/>
            <person name="Wang Q."/>
            <person name="Wei S."/>
            <person name="Zheng Y."/>
            <person name="Lin W."/>
            <person name="Duan Y."/>
            <person name="Cao H."/>
            <person name="Xiong S."/>
            <person name="Wang X."/>
            <person name="Wei L."/>
            <person name="Li C."/>
            <person name="Ma Q."/>
            <person name="Ju M."/>
            <person name="Zhao R."/>
            <person name="Li G."/>
            <person name="Mu C."/>
            <person name="Tian Q."/>
            <person name="Mei H."/>
            <person name="Zhang T."/>
            <person name="Gao T."/>
            <person name="Zhang H."/>
        </authorList>
    </citation>
    <scope>NUCLEOTIDE SEQUENCE</scope>
    <source>
        <strain evidence="2">G01</strain>
    </source>
</reference>
<comment type="caution">
    <text evidence="2">The sequence shown here is derived from an EMBL/GenBank/DDBJ whole genome shotgun (WGS) entry which is preliminary data.</text>
</comment>
<dbReference type="EMBL" id="JACGWK010000002">
    <property type="protein sequence ID" value="KAL0371387.1"/>
    <property type="molecule type" value="Genomic_DNA"/>
</dbReference>
<organism evidence="2">
    <name type="scientific">Sesamum angustifolium</name>
    <dbReference type="NCBI Taxonomy" id="2727405"/>
    <lineage>
        <taxon>Eukaryota</taxon>
        <taxon>Viridiplantae</taxon>
        <taxon>Streptophyta</taxon>
        <taxon>Embryophyta</taxon>
        <taxon>Tracheophyta</taxon>
        <taxon>Spermatophyta</taxon>
        <taxon>Magnoliopsida</taxon>
        <taxon>eudicotyledons</taxon>
        <taxon>Gunneridae</taxon>
        <taxon>Pentapetalae</taxon>
        <taxon>asterids</taxon>
        <taxon>lamiids</taxon>
        <taxon>Lamiales</taxon>
        <taxon>Pedaliaceae</taxon>
        <taxon>Sesamum</taxon>
    </lineage>
</organism>
<name>A0AAW2QUR1_9LAMI</name>
<reference evidence="2" key="1">
    <citation type="submission" date="2020-06" db="EMBL/GenBank/DDBJ databases">
        <authorList>
            <person name="Li T."/>
            <person name="Hu X."/>
            <person name="Zhang T."/>
            <person name="Song X."/>
            <person name="Zhang H."/>
            <person name="Dai N."/>
            <person name="Sheng W."/>
            <person name="Hou X."/>
            <person name="Wei L."/>
        </authorList>
    </citation>
    <scope>NUCLEOTIDE SEQUENCE</scope>
    <source>
        <strain evidence="2">G01</strain>
        <tissue evidence="2">Leaf</tissue>
    </source>
</reference>
<feature type="compositionally biased region" description="Basic and acidic residues" evidence="1">
    <location>
        <begin position="42"/>
        <end position="57"/>
    </location>
</feature>
<accession>A0AAW2QUR1</accession>
<protein>
    <submittedName>
        <fullName evidence="2">Uncharacterized protein</fullName>
    </submittedName>
</protein>
<evidence type="ECO:0000256" key="1">
    <source>
        <dbReference type="SAM" id="MobiDB-lite"/>
    </source>
</evidence>
<proteinExistence type="predicted"/>
<feature type="region of interest" description="Disordered" evidence="1">
    <location>
        <begin position="30"/>
        <end position="75"/>
    </location>
</feature>
<feature type="compositionally biased region" description="Basic and acidic residues" evidence="1">
    <location>
        <begin position="64"/>
        <end position="75"/>
    </location>
</feature>
<feature type="compositionally biased region" description="Polar residues" evidence="1">
    <location>
        <begin position="32"/>
        <end position="41"/>
    </location>
</feature>
<evidence type="ECO:0000313" key="2">
    <source>
        <dbReference type="EMBL" id="KAL0371387.1"/>
    </source>
</evidence>